<dbReference type="InterPro" id="IPR023213">
    <property type="entry name" value="CAT-like_dom_sf"/>
</dbReference>
<name>A0AAV1EBQ9_OLDCO</name>
<evidence type="ECO:0000256" key="3">
    <source>
        <dbReference type="ARBA" id="ARBA00022589"/>
    </source>
</evidence>
<keyword evidence="3" id="KW-0017">Alkaloid metabolism</keyword>
<gene>
    <name evidence="6" type="ORF">OLC1_LOCUS23205</name>
</gene>
<keyword evidence="4" id="KW-0808">Transferase</keyword>
<keyword evidence="7" id="KW-1185">Reference proteome</keyword>
<evidence type="ECO:0000256" key="5">
    <source>
        <dbReference type="ARBA" id="ARBA00023315"/>
    </source>
</evidence>
<evidence type="ECO:0000256" key="4">
    <source>
        <dbReference type="ARBA" id="ARBA00022679"/>
    </source>
</evidence>
<organism evidence="6 7">
    <name type="scientific">Oldenlandia corymbosa var. corymbosa</name>
    <dbReference type="NCBI Taxonomy" id="529605"/>
    <lineage>
        <taxon>Eukaryota</taxon>
        <taxon>Viridiplantae</taxon>
        <taxon>Streptophyta</taxon>
        <taxon>Embryophyta</taxon>
        <taxon>Tracheophyta</taxon>
        <taxon>Spermatophyta</taxon>
        <taxon>Magnoliopsida</taxon>
        <taxon>eudicotyledons</taxon>
        <taxon>Gunneridae</taxon>
        <taxon>Pentapetalae</taxon>
        <taxon>asterids</taxon>
        <taxon>lamiids</taxon>
        <taxon>Gentianales</taxon>
        <taxon>Rubiaceae</taxon>
        <taxon>Rubioideae</taxon>
        <taxon>Spermacoceae</taxon>
        <taxon>Hedyotis-Oldenlandia complex</taxon>
        <taxon>Oldenlandia</taxon>
    </lineage>
</organism>
<dbReference type="AlphaFoldDB" id="A0AAV1EBQ9"/>
<evidence type="ECO:0000256" key="1">
    <source>
        <dbReference type="ARBA" id="ARBA00009861"/>
    </source>
</evidence>
<evidence type="ECO:0000313" key="7">
    <source>
        <dbReference type="Proteomes" id="UP001161247"/>
    </source>
</evidence>
<comment type="subunit">
    <text evidence="2">Monomer.</text>
</comment>
<evidence type="ECO:0000313" key="6">
    <source>
        <dbReference type="EMBL" id="CAI9117086.1"/>
    </source>
</evidence>
<evidence type="ECO:0000256" key="2">
    <source>
        <dbReference type="ARBA" id="ARBA00011245"/>
    </source>
</evidence>
<dbReference type="Pfam" id="PF02458">
    <property type="entry name" value="Transferase"/>
    <property type="match status" value="1"/>
</dbReference>
<dbReference type="GO" id="GO:0016746">
    <property type="term" value="F:acyltransferase activity"/>
    <property type="evidence" value="ECO:0007669"/>
    <property type="project" value="UniProtKB-KW"/>
</dbReference>
<dbReference type="PANTHER" id="PTHR31623">
    <property type="entry name" value="F21J9.9"/>
    <property type="match status" value="1"/>
</dbReference>
<proteinExistence type="inferred from homology"/>
<dbReference type="Gene3D" id="3.30.559.10">
    <property type="entry name" value="Chloramphenicol acetyltransferase-like domain"/>
    <property type="match status" value="2"/>
</dbReference>
<comment type="similarity">
    <text evidence="1">Belongs to the plant acyltransferase family.</text>
</comment>
<keyword evidence="5" id="KW-0012">Acyltransferase</keyword>
<accession>A0AAV1EBQ9</accession>
<protein>
    <submittedName>
        <fullName evidence="6">OLC1v1018414C1</fullName>
    </submittedName>
</protein>
<dbReference type="GO" id="GO:0009820">
    <property type="term" value="P:alkaloid metabolic process"/>
    <property type="evidence" value="ECO:0007669"/>
    <property type="project" value="UniProtKB-KW"/>
</dbReference>
<dbReference type="EMBL" id="OX459125">
    <property type="protein sequence ID" value="CAI9117086.1"/>
    <property type="molecule type" value="Genomic_DNA"/>
</dbReference>
<sequence>METKLISQVIIPPSSPTPTHLKIFKLSQLDQLIPAPYAPIVLFYPNPNSASFPQIIKRVESLKKSLSKTLALFYPLAGTIRDDLSIDCNDKGAYFAVTKVNCQLFQFLNKPDIQMISKFLPCDAGYVGPMEGTRVTNIQVNVFECGGMAIGLCISHKILDGSALDTFLRSWATAAAAAGDGEVEDITEPNFIASSLFPANDCWLRDTAMGMWKSSFKMGNSVTKRFVFDSAAISGLRSLAAAGLRRKPTRVEAVSAFLWKCVMAAGKSKSSMLTHVVNLRKRAVPALSGNSIGNLIWISSAKCSPGKEQPGGLELELPALAEKIQFSISKINGEYIKKMMHAGNDGSSTQMRKSLKEIAEFGSISGGGAEYLGFSSWCGFGFYEVDFGWGKPVWVSSYALSAPVFMNLVILMETRNGDGIEAWVTLDEQEMDVLEQDQQVLEFVTLDPSPLDHLKLC</sequence>
<dbReference type="Proteomes" id="UP001161247">
    <property type="component" value="Chromosome 8"/>
</dbReference>
<reference evidence="6" key="1">
    <citation type="submission" date="2023-03" db="EMBL/GenBank/DDBJ databases">
        <authorList>
            <person name="Julca I."/>
        </authorList>
    </citation>
    <scope>NUCLEOTIDE SEQUENCE</scope>
</reference>
<dbReference type="PANTHER" id="PTHR31623:SF110">
    <property type="entry name" value="VINORINE SYNTHASE-LIKE"/>
    <property type="match status" value="1"/>
</dbReference>